<evidence type="ECO:0000256" key="5">
    <source>
        <dbReference type="ARBA" id="ARBA00023014"/>
    </source>
</evidence>
<gene>
    <name evidence="7" type="ORF">BECKLPF1236B_GA0070989_100327</name>
</gene>
<protein>
    <submittedName>
        <fullName evidence="7">4Fe-4S single cluster domain-containing protein</fullName>
    </submittedName>
</protein>
<keyword evidence="5" id="KW-0411">Iron-sulfur</keyword>
<evidence type="ECO:0000256" key="1">
    <source>
        <dbReference type="ARBA" id="ARBA00001966"/>
    </source>
</evidence>
<sequence length="397" mass="44765">MAQKARIIDSIQPAIQNESIESEFHTLSVMSYDDKQFELNKILQHKTQILDFKERRTVIPVTLELDLTLICNDECPNCVHRFAHSQRSLSTAQIEKLLIEAKEIGIKGLTITGGGDPLCHPDINNVLKLIRTCGIPAGLFTNGSKLEKTLSDEILQTFSWVRISLDSASEDSFRLVRGKPGFGERMNALRDFASRRKHSDRNCEIGISFLTMSGFSEEIPIAAYLVRNLGYDYIQFKPMIMFDRPTHHLSSSTSQSRVFPSIKKSLDEQKNGFRVLVSRDKYASELKPALFYSGFHSANFIASVGPSRTGQETLPTLYLDCSAKYIDQWTIGTFSSLGEILKSNRRRDMINNTSSKHFCIRSEKHAVYNTILEDVLKGNSKLAGQPISCAPHHANWL</sequence>
<dbReference type="InterPro" id="IPR007197">
    <property type="entry name" value="rSAM"/>
</dbReference>
<accession>A0A450VT63</accession>
<dbReference type="AlphaFoldDB" id="A0A450VT63"/>
<evidence type="ECO:0000256" key="3">
    <source>
        <dbReference type="ARBA" id="ARBA00022723"/>
    </source>
</evidence>
<proteinExistence type="predicted"/>
<reference evidence="7" key="1">
    <citation type="submission" date="2019-02" db="EMBL/GenBank/DDBJ databases">
        <authorList>
            <person name="Gruber-Vodicka R. H."/>
            <person name="Seah K. B. B."/>
        </authorList>
    </citation>
    <scope>NUCLEOTIDE SEQUENCE</scope>
    <source>
        <strain evidence="7">BECK_S313</strain>
    </source>
</reference>
<dbReference type="SFLD" id="SFLDS00029">
    <property type="entry name" value="Radical_SAM"/>
    <property type="match status" value="1"/>
</dbReference>
<evidence type="ECO:0000313" key="7">
    <source>
        <dbReference type="EMBL" id="VFK07886.1"/>
    </source>
</evidence>
<keyword evidence="2" id="KW-0949">S-adenosyl-L-methionine</keyword>
<dbReference type="InterPro" id="IPR013785">
    <property type="entry name" value="Aldolase_TIM"/>
</dbReference>
<evidence type="ECO:0000256" key="2">
    <source>
        <dbReference type="ARBA" id="ARBA00022691"/>
    </source>
</evidence>
<dbReference type="CDD" id="cd01335">
    <property type="entry name" value="Radical_SAM"/>
    <property type="match status" value="1"/>
</dbReference>
<keyword evidence="4" id="KW-0408">Iron</keyword>
<name>A0A450VT63_9GAMM</name>
<dbReference type="InterPro" id="IPR050377">
    <property type="entry name" value="Radical_SAM_PqqE_MftC-like"/>
</dbReference>
<feature type="domain" description="Radical SAM core" evidence="6">
    <location>
        <begin position="57"/>
        <end position="269"/>
    </location>
</feature>
<dbReference type="Pfam" id="PF04055">
    <property type="entry name" value="Radical_SAM"/>
    <property type="match status" value="1"/>
</dbReference>
<comment type="cofactor">
    <cofactor evidence="1">
        <name>[4Fe-4S] cluster</name>
        <dbReference type="ChEBI" id="CHEBI:49883"/>
    </cofactor>
</comment>
<dbReference type="GO" id="GO:0051536">
    <property type="term" value="F:iron-sulfur cluster binding"/>
    <property type="evidence" value="ECO:0007669"/>
    <property type="project" value="UniProtKB-KW"/>
</dbReference>
<dbReference type="GO" id="GO:0046872">
    <property type="term" value="F:metal ion binding"/>
    <property type="evidence" value="ECO:0007669"/>
    <property type="project" value="UniProtKB-KW"/>
</dbReference>
<dbReference type="InterPro" id="IPR058240">
    <property type="entry name" value="rSAM_sf"/>
</dbReference>
<dbReference type="Gene3D" id="3.20.20.70">
    <property type="entry name" value="Aldolase class I"/>
    <property type="match status" value="1"/>
</dbReference>
<dbReference type="PANTHER" id="PTHR11228:SF7">
    <property type="entry name" value="PQQA PEPTIDE CYCLASE"/>
    <property type="match status" value="1"/>
</dbReference>
<keyword evidence="3" id="KW-0479">Metal-binding</keyword>
<dbReference type="PROSITE" id="PS51918">
    <property type="entry name" value="RADICAL_SAM"/>
    <property type="match status" value="1"/>
</dbReference>
<dbReference type="GO" id="GO:0003824">
    <property type="term" value="F:catalytic activity"/>
    <property type="evidence" value="ECO:0007669"/>
    <property type="project" value="InterPro"/>
</dbReference>
<organism evidence="7">
    <name type="scientific">Candidatus Kentrum sp. LPFa</name>
    <dbReference type="NCBI Taxonomy" id="2126335"/>
    <lineage>
        <taxon>Bacteria</taxon>
        <taxon>Pseudomonadati</taxon>
        <taxon>Pseudomonadota</taxon>
        <taxon>Gammaproteobacteria</taxon>
        <taxon>Candidatus Kentrum</taxon>
    </lineage>
</organism>
<dbReference type="PANTHER" id="PTHR11228">
    <property type="entry name" value="RADICAL SAM DOMAIN PROTEIN"/>
    <property type="match status" value="1"/>
</dbReference>
<dbReference type="SFLD" id="SFLDG01067">
    <property type="entry name" value="SPASM/twitch_domain_containing"/>
    <property type="match status" value="1"/>
</dbReference>
<dbReference type="EMBL" id="CAADFK010000003">
    <property type="protein sequence ID" value="VFK07886.1"/>
    <property type="molecule type" value="Genomic_DNA"/>
</dbReference>
<dbReference type="SUPFAM" id="SSF102114">
    <property type="entry name" value="Radical SAM enzymes"/>
    <property type="match status" value="1"/>
</dbReference>
<evidence type="ECO:0000259" key="6">
    <source>
        <dbReference type="PROSITE" id="PS51918"/>
    </source>
</evidence>
<evidence type="ECO:0000256" key="4">
    <source>
        <dbReference type="ARBA" id="ARBA00023004"/>
    </source>
</evidence>